<dbReference type="Proteomes" id="UP000500949">
    <property type="component" value="Chromosome"/>
</dbReference>
<dbReference type="Proteomes" id="UP000481616">
    <property type="component" value="Unassembled WGS sequence"/>
</dbReference>
<dbReference type="InterPro" id="IPR050361">
    <property type="entry name" value="MPP/UQCRC_Complex"/>
</dbReference>
<dbReference type="Proteomes" id="UP000283678">
    <property type="component" value="Unassembled WGS sequence"/>
</dbReference>
<dbReference type="GO" id="GO:0046872">
    <property type="term" value="F:metal ion binding"/>
    <property type="evidence" value="ECO:0007669"/>
    <property type="project" value="InterPro"/>
</dbReference>
<dbReference type="GeneID" id="93447366"/>
<dbReference type="KEGG" id="bdo:EL88_09970"/>
<evidence type="ECO:0000313" key="11">
    <source>
        <dbReference type="Proteomes" id="UP000347681"/>
    </source>
</evidence>
<evidence type="ECO:0000313" key="13">
    <source>
        <dbReference type="Proteomes" id="UP000481616"/>
    </source>
</evidence>
<dbReference type="Proteomes" id="UP000347681">
    <property type="component" value="Unassembled WGS sequence"/>
</dbReference>
<evidence type="ECO:0000259" key="1">
    <source>
        <dbReference type="Pfam" id="PF05193"/>
    </source>
</evidence>
<evidence type="ECO:0000313" key="5">
    <source>
        <dbReference type="EMBL" id="KAA5405705.1"/>
    </source>
</evidence>
<gene>
    <name evidence="2" type="ORF">CE91St7_37320</name>
    <name evidence="7" type="ORF">DWW04_11445</name>
    <name evidence="8" type="ORF">E1J06_10780</name>
    <name evidence="5" type="ORF">F2Y51_08845</name>
    <name evidence="4" type="ORF">F2Y58_09560</name>
    <name evidence="3" type="ORF">F2Y61_13330</name>
    <name evidence="6" type="ORF">GKD17_11840</name>
</gene>
<dbReference type="PANTHER" id="PTHR11851">
    <property type="entry name" value="METALLOPROTEASE"/>
    <property type="match status" value="1"/>
</dbReference>
<dbReference type="eggNOG" id="COG0612">
    <property type="taxonomic scope" value="Bacteria"/>
</dbReference>
<dbReference type="EMBL" id="QRZL01000010">
    <property type="protein sequence ID" value="RGV76408.1"/>
    <property type="molecule type" value="Genomic_DNA"/>
</dbReference>
<reference evidence="2" key="5">
    <citation type="submission" date="2022-01" db="EMBL/GenBank/DDBJ databases">
        <title>Novel bile acid biosynthetic pathways are enriched in the microbiome of centenarians.</title>
        <authorList>
            <person name="Sato Y."/>
            <person name="Atarashi K."/>
            <person name="Plichta R.D."/>
            <person name="Arai Y."/>
            <person name="Sasajima S."/>
            <person name="Kearney M.S."/>
            <person name="Suda W."/>
            <person name="Takeshita K."/>
            <person name="Sasaki T."/>
            <person name="Okamoto S."/>
            <person name="Skelly N.A."/>
            <person name="Okamura Y."/>
            <person name="Vlamakis H."/>
            <person name="Li Y."/>
            <person name="Tanoue T."/>
            <person name="Takei H."/>
            <person name="Nittono H."/>
            <person name="Narushima S."/>
            <person name="Irie J."/>
            <person name="Itoh H."/>
            <person name="Moriya K."/>
            <person name="Sugiura Y."/>
            <person name="Suematsu M."/>
            <person name="Moritoki N."/>
            <person name="Shibata S."/>
            <person name="Littman R.D."/>
            <person name="Fischbach A.M."/>
            <person name="Uwamino Y."/>
            <person name="Inoue T."/>
            <person name="Honda A."/>
            <person name="Hattori M."/>
            <person name="Murai T."/>
            <person name="Xavier J.R."/>
            <person name="Hirose N."/>
            <person name="Honda K."/>
        </authorList>
    </citation>
    <scope>NUCLEOTIDE SEQUENCE</scope>
    <source>
        <strain evidence="2">CE91-St7</strain>
    </source>
</reference>
<reference evidence="11 12" key="2">
    <citation type="journal article" date="2019" name="Nat. Med.">
        <title>A library of human gut bacterial isolates paired with longitudinal multiomics data enables mechanistic microbiome research.</title>
        <authorList>
            <person name="Poyet M."/>
            <person name="Groussin M."/>
            <person name="Gibbons S.M."/>
            <person name="Avila-Pacheco J."/>
            <person name="Jiang X."/>
            <person name="Kearney S.M."/>
            <person name="Perrotta A.R."/>
            <person name="Berdy B."/>
            <person name="Zhao S."/>
            <person name="Lieberman T.D."/>
            <person name="Swanson P.K."/>
            <person name="Smith M."/>
            <person name="Roesemann S."/>
            <person name="Alexander J.E."/>
            <person name="Rich S.A."/>
            <person name="Livny J."/>
            <person name="Vlamakis H."/>
            <person name="Clish C."/>
            <person name="Bullock K."/>
            <person name="Deik A."/>
            <person name="Scott J."/>
            <person name="Pierce K.A."/>
            <person name="Xavier R.J."/>
            <person name="Alm E.J."/>
        </authorList>
    </citation>
    <scope>NUCLEOTIDE SEQUENCE [LARGE SCALE GENOMIC DNA]</scope>
    <source>
        <strain evidence="4 13">BIOML-A1</strain>
        <strain evidence="5 12">BIOML-A4</strain>
        <strain evidence="3 11">BIOML-A5</strain>
    </source>
</reference>
<dbReference type="SUPFAM" id="SSF63411">
    <property type="entry name" value="LuxS/MPP-like metallohydrolase"/>
    <property type="match status" value="2"/>
</dbReference>
<proteinExistence type="predicted"/>
<dbReference type="AlphaFoldDB" id="A0A076J4M8"/>
<dbReference type="Proteomes" id="UP001055104">
    <property type="component" value="Unassembled WGS sequence"/>
</dbReference>
<evidence type="ECO:0000313" key="14">
    <source>
        <dbReference type="Proteomes" id="UP000500949"/>
    </source>
</evidence>
<dbReference type="EMBL" id="BQOB01000001">
    <property type="protein sequence ID" value="GKH82848.1"/>
    <property type="molecule type" value="Genomic_DNA"/>
</dbReference>
<dbReference type="InterPro" id="IPR011249">
    <property type="entry name" value="Metalloenz_LuxS/M16"/>
</dbReference>
<evidence type="ECO:0000313" key="7">
    <source>
        <dbReference type="EMBL" id="RGV76408.1"/>
    </source>
</evidence>
<dbReference type="KEGG" id="bdh:GV66_17925"/>
<dbReference type="EMBL" id="VVZA01000006">
    <property type="protein sequence ID" value="KAA5405705.1"/>
    <property type="molecule type" value="Genomic_DNA"/>
</dbReference>
<dbReference type="Proteomes" id="UP000294834">
    <property type="component" value="Unassembled WGS sequence"/>
</dbReference>
<protein>
    <submittedName>
        <fullName evidence="7">Insulinase family protein</fullName>
    </submittedName>
    <submittedName>
        <fullName evidence="2">Peptidase M16</fullName>
    </submittedName>
</protein>
<evidence type="ECO:0000313" key="9">
    <source>
        <dbReference type="Proteomes" id="UP000283678"/>
    </source>
</evidence>
<dbReference type="PANTHER" id="PTHR11851:SF224">
    <property type="entry name" value="PROCESSING PROTEASE"/>
    <property type="match status" value="1"/>
</dbReference>
<dbReference type="InterPro" id="IPR007863">
    <property type="entry name" value="Peptidase_M16_C"/>
</dbReference>
<evidence type="ECO:0000313" key="2">
    <source>
        <dbReference type="EMBL" id="GKH82848.1"/>
    </source>
</evidence>
<reference evidence="6 14" key="4">
    <citation type="submission" date="2019-11" db="EMBL/GenBank/DDBJ databases">
        <title>Complete genome sequence of Bacteroides dorei DSM 17855.</title>
        <authorList>
            <person name="Russell J.T."/>
        </authorList>
    </citation>
    <scope>NUCLEOTIDE SEQUENCE [LARGE SCALE GENOMIC DNA]</scope>
    <source>
        <strain evidence="6 14">DSM 17855</strain>
    </source>
</reference>
<dbReference type="Gene3D" id="3.30.830.10">
    <property type="entry name" value="Metalloenzyme, LuxS/M16 peptidase-like"/>
    <property type="match status" value="2"/>
</dbReference>
<evidence type="ECO:0000313" key="6">
    <source>
        <dbReference type="EMBL" id="QJR77027.1"/>
    </source>
</evidence>
<evidence type="ECO:0000313" key="8">
    <source>
        <dbReference type="EMBL" id="TDB07857.1"/>
    </source>
</evidence>
<sequence length="428" mass="48622">MLDRTTPPPIRQLSEFSITRPDRRTMKNGMPLNIIHAGTEDVVRFDLLIGGGQWNQEQPLQAMFANRMLREGAGNLTSSQIAERLDYYGAWLELSSSVNYGFITLYSLNKYFARTLAVISEMIKAPTFPAKELSVVADTNKQQFLVNSTRVEMIARKQLNTALFGPEHPFGRYAVAEDYDRITPEVLRSFYRKYYHSGNCSVYISGKVTSEIIRCIEDNLGSGQWGEVTEKAKTTLVPPVTTKEKRIFIEREDALQSSLKMGCFVMDRHHPDFLKARVMVTLFGGYFGSRLMSNIREDKGYTYGIGAGIVSYPGTGILTVSTEAANEYVNSIITEVYREMDKLCNDLVPQEELEMVKNYMLGDLCRSYEGPFSLSDAWIYIETAGLDERFFIRSLDAIRGITREEIRILAQKYFCKENLIEVIAGKKV</sequence>
<feature type="domain" description="Peptidase M16 C-terminal" evidence="1">
    <location>
        <begin position="182"/>
        <end position="358"/>
    </location>
</feature>
<evidence type="ECO:0000313" key="12">
    <source>
        <dbReference type="Proteomes" id="UP000441162"/>
    </source>
</evidence>
<dbReference type="EMBL" id="CP046176">
    <property type="protein sequence ID" value="QJR77027.1"/>
    <property type="molecule type" value="Genomic_DNA"/>
</dbReference>
<accession>A0A076J4M8</accession>
<evidence type="ECO:0000313" key="10">
    <source>
        <dbReference type="Proteomes" id="UP000294834"/>
    </source>
</evidence>
<organism evidence="7 9">
    <name type="scientific">Phocaeicola dorei</name>
    <dbReference type="NCBI Taxonomy" id="357276"/>
    <lineage>
        <taxon>Bacteria</taxon>
        <taxon>Pseudomonadati</taxon>
        <taxon>Bacteroidota</taxon>
        <taxon>Bacteroidia</taxon>
        <taxon>Bacteroidales</taxon>
        <taxon>Bacteroidaceae</taxon>
        <taxon>Phocaeicola</taxon>
    </lineage>
</organism>
<reference evidence="7 9" key="1">
    <citation type="submission" date="2018-08" db="EMBL/GenBank/DDBJ databases">
        <title>A genome reference for cultivated species of the human gut microbiota.</title>
        <authorList>
            <person name="Zou Y."/>
            <person name="Xue W."/>
            <person name="Luo G."/>
        </authorList>
    </citation>
    <scope>NUCLEOTIDE SEQUENCE [LARGE SCALE GENOMIC DNA]</scope>
    <source>
        <strain evidence="7 9">AF14-1AC</strain>
    </source>
</reference>
<reference evidence="8 10" key="3">
    <citation type="journal article" date="2019" name="Nat. Microbiol.">
        <title>Genomic variation and strain-specific functional adaptation in the human gut microbiome during early life.</title>
        <authorList>
            <person name="Vatanen T."/>
            <person name="Plichta D.R."/>
            <person name="Somani J."/>
            <person name="Munch P.C."/>
            <person name="Arthur T.D."/>
            <person name="Hall A.B."/>
            <person name="Rudolf S."/>
            <person name="Oakeley E.J."/>
            <person name="Ke X."/>
            <person name="Young R.A."/>
            <person name="Haiser H.J."/>
            <person name="Kolde R."/>
            <person name="Yassour M."/>
            <person name="Luopajarvi K."/>
            <person name="Siljander H."/>
            <person name="Virtanen S.M."/>
            <person name="Ilonen J."/>
            <person name="Uibo R."/>
            <person name="Tillmann V."/>
            <person name="Mokurov S."/>
            <person name="Dorshakova N."/>
            <person name="Porter J.A."/>
            <person name="McHardy A.C."/>
            <person name="Lahdesmaki H."/>
            <person name="Vlamakis H."/>
            <person name="Huttenhower C."/>
            <person name="Knip M."/>
            <person name="Xavier R.J."/>
        </authorList>
    </citation>
    <scope>NUCLEOTIDE SEQUENCE [LARGE SCALE GENOMIC DNA]</scope>
    <source>
        <strain evidence="8 10">RJX1052</strain>
    </source>
</reference>
<dbReference type="Proteomes" id="UP000441162">
    <property type="component" value="Unassembled WGS sequence"/>
</dbReference>
<name>A0A076J4M8_9BACT</name>
<evidence type="ECO:0000313" key="3">
    <source>
        <dbReference type="EMBL" id="KAA5382199.1"/>
    </source>
</evidence>
<dbReference type="EMBL" id="SLTX01000001">
    <property type="protein sequence ID" value="TDB07857.1"/>
    <property type="molecule type" value="Genomic_DNA"/>
</dbReference>
<evidence type="ECO:0000313" key="4">
    <source>
        <dbReference type="EMBL" id="KAA5398571.1"/>
    </source>
</evidence>
<dbReference type="RefSeq" id="WP_007835363.1">
    <property type="nucleotide sequence ID" value="NZ_BAABYF010000001.1"/>
</dbReference>
<dbReference type="Pfam" id="PF05193">
    <property type="entry name" value="Peptidase_M16_C"/>
    <property type="match status" value="1"/>
</dbReference>
<dbReference type="EMBL" id="VVYY01000007">
    <property type="protein sequence ID" value="KAA5398571.1"/>
    <property type="molecule type" value="Genomic_DNA"/>
</dbReference>
<dbReference type="EMBL" id="VVZB01000006">
    <property type="protein sequence ID" value="KAA5382199.1"/>
    <property type="molecule type" value="Genomic_DNA"/>
</dbReference>